<dbReference type="EMBL" id="MUFB01000018">
    <property type="protein sequence ID" value="OOE83853.1"/>
    <property type="molecule type" value="Genomic_DNA"/>
</dbReference>
<gene>
    <name evidence="2" type="ORF">BZG73_10730</name>
</gene>
<proteinExistence type="predicted"/>
<comment type="caution">
    <text evidence="2">The sequence shown here is derived from an EMBL/GenBank/DDBJ whole genome shotgun (WGS) entry which is preliminary data.</text>
</comment>
<protein>
    <recommendedName>
        <fullName evidence="4">Lipoprotein</fullName>
    </recommendedName>
</protein>
<evidence type="ECO:0008006" key="4">
    <source>
        <dbReference type="Google" id="ProtNLM"/>
    </source>
</evidence>
<sequence length="288" mass="33088">MQKFYKFFLFFSITLLSACSAVDTQPEKVSLESDVKEFVFMKELPTGDPLTDDMIREELKREIRESSKFKGISRYYTGVSGLYDLKGLEVKSNDNRLFVSYVNGEYFSDTDSSNTTSTFASYELQIEEQGGLKTVSVLTPRFIEVKPGNSAILLPISPLVTTQEAKDDIERINSRIHPEFDGFKEFSGDFNVKYNDESVYANFTRILGEYQYNDEKVKKYDIQKGKLFELGDDGDSFPVKITVFPYRNGSKVVYKFRAPFVLKNDGTTTFDEDKVEKYIDRIKEVAKD</sequence>
<dbReference type="Proteomes" id="UP000189410">
    <property type="component" value="Unassembled WGS sequence"/>
</dbReference>
<name>A0ABX3K7T7_9GAMM</name>
<dbReference type="RefSeq" id="WP_077668281.1">
    <property type="nucleotide sequence ID" value="NZ_MUFB01000018.1"/>
</dbReference>
<keyword evidence="3" id="KW-1185">Reference proteome</keyword>
<reference evidence="2 3" key="1">
    <citation type="journal article" date="2017" name="Genome Announc.">
        <title>Draft Genome Sequences of Salinivibrio proteolyticus, Salinivibrio sharmensis, Salinivibrio siamensis, Salinivibrio costicola subsp. alcaliphilus, Salinivibrio costicola subsp. vallismortis, and 29 New Isolates Belonging to the Genus Salinivibrio.</title>
        <authorList>
            <person name="Lopez-Hermoso C."/>
            <person name="de la Haba R.R."/>
            <person name="Sanchez-Porro C."/>
            <person name="Bayliss S.C."/>
            <person name="Feil E.J."/>
            <person name="Ventosa A."/>
        </authorList>
    </citation>
    <scope>NUCLEOTIDE SEQUENCE [LARGE SCALE GENOMIC DNA]</scope>
    <source>
        <strain evidence="2 3">JCM 14472</strain>
    </source>
</reference>
<evidence type="ECO:0000256" key="1">
    <source>
        <dbReference type="SAM" id="SignalP"/>
    </source>
</evidence>
<feature type="chain" id="PRO_5045146850" description="Lipoprotein" evidence="1">
    <location>
        <begin position="22"/>
        <end position="288"/>
    </location>
</feature>
<evidence type="ECO:0000313" key="3">
    <source>
        <dbReference type="Proteomes" id="UP000189410"/>
    </source>
</evidence>
<accession>A0ABX3K7T7</accession>
<feature type="signal peptide" evidence="1">
    <location>
        <begin position="1"/>
        <end position="21"/>
    </location>
</feature>
<keyword evidence="1" id="KW-0732">Signal</keyword>
<dbReference type="PROSITE" id="PS51257">
    <property type="entry name" value="PROKAR_LIPOPROTEIN"/>
    <property type="match status" value="1"/>
</dbReference>
<organism evidence="2 3">
    <name type="scientific">Salinivibrio siamensis</name>
    <dbReference type="NCBI Taxonomy" id="414286"/>
    <lineage>
        <taxon>Bacteria</taxon>
        <taxon>Pseudomonadati</taxon>
        <taxon>Pseudomonadota</taxon>
        <taxon>Gammaproteobacteria</taxon>
        <taxon>Vibrionales</taxon>
        <taxon>Vibrionaceae</taxon>
        <taxon>Salinivibrio</taxon>
    </lineage>
</organism>
<evidence type="ECO:0000313" key="2">
    <source>
        <dbReference type="EMBL" id="OOE83853.1"/>
    </source>
</evidence>